<dbReference type="Proteomes" id="UP000224080">
    <property type="component" value="Unassembled WGS sequence"/>
</dbReference>
<feature type="compositionally biased region" description="Polar residues" evidence="1">
    <location>
        <begin position="1"/>
        <end position="15"/>
    </location>
</feature>
<sequence>MSPSMRSFRSVSTPSSRPPHEPRTPNRTSKRFSLGIFSALDLSRSSSTATTASGKETPQFRPTSNKVDTLPDDQTKLEEIANYHLGQIGRLKDEMAHCDEQIDILTFTRLPDGMECIAGKHNERIQAARDWLDLLGKFKDFHWQEFDRIMKLKKQLMAKASGKVSDKVSDNDPSIWL</sequence>
<name>A0A2B7XEM0_9EURO</name>
<dbReference type="EMBL" id="PDNC01000016">
    <property type="protein sequence ID" value="PGH07201.1"/>
    <property type="molecule type" value="Genomic_DNA"/>
</dbReference>
<gene>
    <name evidence="2" type="ORF">GX51_01988</name>
</gene>
<evidence type="ECO:0000313" key="2">
    <source>
        <dbReference type="EMBL" id="PGH07201.1"/>
    </source>
</evidence>
<feature type="region of interest" description="Disordered" evidence="1">
    <location>
        <begin position="1"/>
        <end position="31"/>
    </location>
</feature>
<feature type="compositionally biased region" description="Polar residues" evidence="1">
    <location>
        <begin position="54"/>
        <end position="64"/>
    </location>
</feature>
<reference evidence="2 3" key="1">
    <citation type="submission" date="2017-10" db="EMBL/GenBank/DDBJ databases">
        <title>Comparative genomics in systemic dimorphic fungi from Ajellomycetaceae.</title>
        <authorList>
            <person name="Munoz J.F."/>
            <person name="Mcewen J.G."/>
            <person name="Clay O.K."/>
            <person name="Cuomo C.A."/>
        </authorList>
    </citation>
    <scope>NUCLEOTIDE SEQUENCE [LARGE SCALE GENOMIC DNA]</scope>
    <source>
        <strain evidence="2 3">UAMH130</strain>
    </source>
</reference>
<comment type="caution">
    <text evidence="2">The sequence shown here is derived from an EMBL/GenBank/DDBJ whole genome shotgun (WGS) entry which is preliminary data.</text>
</comment>
<protein>
    <submittedName>
        <fullName evidence="2">Uncharacterized protein</fullName>
    </submittedName>
</protein>
<organism evidence="2 3">
    <name type="scientific">Blastomyces parvus</name>
    <dbReference type="NCBI Taxonomy" id="2060905"/>
    <lineage>
        <taxon>Eukaryota</taxon>
        <taxon>Fungi</taxon>
        <taxon>Dikarya</taxon>
        <taxon>Ascomycota</taxon>
        <taxon>Pezizomycotina</taxon>
        <taxon>Eurotiomycetes</taxon>
        <taxon>Eurotiomycetidae</taxon>
        <taxon>Onygenales</taxon>
        <taxon>Ajellomycetaceae</taxon>
        <taxon>Blastomyces</taxon>
    </lineage>
</organism>
<dbReference type="OrthoDB" id="4183279at2759"/>
<keyword evidence="3" id="KW-1185">Reference proteome</keyword>
<feature type="region of interest" description="Disordered" evidence="1">
    <location>
        <begin position="43"/>
        <end position="64"/>
    </location>
</feature>
<dbReference type="AlphaFoldDB" id="A0A2B7XEM0"/>
<feature type="compositionally biased region" description="Low complexity" evidence="1">
    <location>
        <begin position="43"/>
        <end position="53"/>
    </location>
</feature>
<proteinExistence type="predicted"/>
<evidence type="ECO:0000256" key="1">
    <source>
        <dbReference type="SAM" id="MobiDB-lite"/>
    </source>
</evidence>
<accession>A0A2B7XEM0</accession>
<evidence type="ECO:0000313" key="3">
    <source>
        <dbReference type="Proteomes" id="UP000224080"/>
    </source>
</evidence>